<dbReference type="GeneTree" id="ENSGT00390000017955"/>
<comment type="similarity">
    <text evidence="2">Belongs to the CAP family.</text>
</comment>
<dbReference type="PROSITE" id="PS01088">
    <property type="entry name" value="CAP_1"/>
    <property type="match status" value="1"/>
</dbReference>
<dbReference type="SUPFAM" id="SSF69340">
    <property type="entry name" value="C-terminal domain of adenylylcyclase associated protein"/>
    <property type="match status" value="1"/>
</dbReference>
<dbReference type="InterPro" id="IPR028417">
    <property type="entry name" value="CAP_CS_C"/>
</dbReference>
<dbReference type="InterPro" id="IPR006599">
    <property type="entry name" value="CARP_motif"/>
</dbReference>
<dbReference type="InterPro" id="IPR053950">
    <property type="entry name" value="CAP_N"/>
</dbReference>
<dbReference type="InterPro" id="IPR013912">
    <property type="entry name" value="Adenylate_cyclase-assoc_CAP_C"/>
</dbReference>
<dbReference type="InterPro" id="IPR016098">
    <property type="entry name" value="CAP/MinC_C"/>
</dbReference>
<dbReference type="Proteomes" id="UP000694387">
    <property type="component" value="Chromosome 7"/>
</dbReference>
<dbReference type="SUPFAM" id="SSF101278">
    <property type="entry name" value="N-terminal domain of adenylylcyclase associated protein, CAP"/>
    <property type="match status" value="1"/>
</dbReference>
<accession>A0A8C4LUA4</accession>
<dbReference type="SMART" id="SM00673">
    <property type="entry name" value="CARP"/>
    <property type="match status" value="2"/>
</dbReference>
<dbReference type="GO" id="GO:0005886">
    <property type="term" value="C:plasma membrane"/>
    <property type="evidence" value="ECO:0007669"/>
    <property type="project" value="UniProtKB-SubCell"/>
</dbReference>
<name>A0A8C4LUA4_EQUAS</name>
<gene>
    <name evidence="7" type="primary">CAP2</name>
</gene>
<feature type="compositionally biased region" description="Pro residues" evidence="5">
    <location>
        <begin position="229"/>
        <end position="246"/>
    </location>
</feature>
<dbReference type="InterPro" id="IPR036223">
    <property type="entry name" value="CAP_C_sf"/>
</dbReference>
<proteinExistence type="inferred from homology"/>
<dbReference type="GO" id="GO:0007015">
    <property type="term" value="P:actin filament organization"/>
    <property type="evidence" value="ECO:0007669"/>
    <property type="project" value="TreeGrafter"/>
</dbReference>
<dbReference type="InterPro" id="IPR001837">
    <property type="entry name" value="Adenylate_cyclase-assoc_CAP"/>
</dbReference>
<evidence type="ECO:0000256" key="1">
    <source>
        <dbReference type="ARBA" id="ARBA00004202"/>
    </source>
</evidence>
<dbReference type="Gene3D" id="2.160.20.70">
    <property type="match status" value="1"/>
</dbReference>
<dbReference type="PANTHER" id="PTHR10652:SF2">
    <property type="entry name" value="ADENYLYL CYCLASE-ASSOCIATED PROTEIN 2"/>
    <property type="match status" value="1"/>
</dbReference>
<feature type="compositionally biased region" description="Pro residues" evidence="5">
    <location>
        <begin position="310"/>
        <end position="320"/>
    </location>
</feature>
<dbReference type="OMA" id="PISDHIH"/>
<dbReference type="GO" id="GO:0019933">
    <property type="term" value="P:cAMP-mediated signaling"/>
    <property type="evidence" value="ECO:0007669"/>
    <property type="project" value="TreeGrafter"/>
</dbReference>
<dbReference type="FunFam" id="1.25.40.330:FF:000001">
    <property type="entry name" value="Adenylyl cyclase-associated protein"/>
    <property type="match status" value="1"/>
</dbReference>
<dbReference type="InterPro" id="IPR018106">
    <property type="entry name" value="CAP_CS_N"/>
</dbReference>
<dbReference type="PANTHER" id="PTHR10652">
    <property type="entry name" value="ADENYLYL CYCLASE-ASSOCIATED PROTEIN"/>
    <property type="match status" value="1"/>
</dbReference>
<sequence length="477" mass="52833">MAEMQGLMERLERVVGRLELLSAESYRPPGDCGEINGVNGGVAPSVEAFDKLMNSMVTEFLKKSRILAGDVETHAEMVHSAFQAQRAFLLMASQYQQPQENDVAALLKPISEKIQEIQTFRERNRGSKMFNHLSAVSESIPALGWIAVSPKPGPYVKEMNDAATFYTNRVLKDYKHSDLRHVDWVNSYLNIWSELQTYIKEHHTTGLTWSKTGPVASTASALSVLSPGPGLPPPPPPPPPPGPPPLFENEGRKEQSSPSRSALFAQLNQGPAITKGLRHVRDDQKTYKNPSLRAQGGQTPSPTKSHAPGPKSPQSPPPQKHAPVFELEGKKWRVEYQEDRNDLVIPQTELKQVAYIFNCNKSTLQMKGKINSIIIDNCKKFGLVFDNVVGIVEVINSKDIQMQVMGKVPTISINKTEGCHIYLSEDALDCAIVSAKSSEMNILIPQDGDYREFPVPEQFKTAWDGSKLVTEPAEIMA</sequence>
<evidence type="ECO:0000313" key="8">
    <source>
        <dbReference type="Proteomes" id="UP000694387"/>
    </source>
</evidence>
<reference evidence="7" key="2">
    <citation type="submission" date="2025-08" db="UniProtKB">
        <authorList>
            <consortium name="Ensembl"/>
        </authorList>
    </citation>
    <scope>IDENTIFICATION</scope>
</reference>
<dbReference type="GO" id="GO:0000902">
    <property type="term" value="P:cell morphogenesis"/>
    <property type="evidence" value="ECO:0007669"/>
    <property type="project" value="TreeGrafter"/>
</dbReference>
<dbReference type="Ensembl" id="ENSEAST00005018481.2">
    <property type="protein sequence ID" value="ENSEASP00005017019.1"/>
    <property type="gene ID" value="ENSEASG00005011784.2"/>
</dbReference>
<dbReference type="FunFam" id="2.160.20.70:FF:000001">
    <property type="entry name" value="Adenylyl cyclase-associated protein"/>
    <property type="match status" value="1"/>
</dbReference>
<dbReference type="PROSITE" id="PS51329">
    <property type="entry name" value="C_CAP_COFACTOR_C"/>
    <property type="match status" value="1"/>
</dbReference>
<evidence type="ECO:0000256" key="5">
    <source>
        <dbReference type="SAM" id="MobiDB-lite"/>
    </source>
</evidence>
<keyword evidence="4" id="KW-0472">Membrane</keyword>
<feature type="region of interest" description="Disordered" evidence="5">
    <location>
        <begin position="220"/>
        <end position="261"/>
    </location>
</feature>
<reference evidence="7" key="3">
    <citation type="submission" date="2025-09" db="UniProtKB">
        <authorList>
            <consortium name="Ensembl"/>
        </authorList>
    </citation>
    <scope>IDENTIFICATION</scope>
</reference>
<feature type="region of interest" description="Disordered" evidence="5">
    <location>
        <begin position="285"/>
        <end position="323"/>
    </location>
</feature>
<keyword evidence="8" id="KW-1185">Reference proteome</keyword>
<dbReference type="GO" id="GO:0014069">
    <property type="term" value="C:postsynaptic density"/>
    <property type="evidence" value="ECO:0007669"/>
    <property type="project" value="Ensembl"/>
</dbReference>
<dbReference type="GO" id="GO:0008179">
    <property type="term" value="F:adenylate cyclase binding"/>
    <property type="evidence" value="ECO:0007669"/>
    <property type="project" value="TreeGrafter"/>
</dbReference>
<protein>
    <submittedName>
        <fullName evidence="7">Cyclase associated actin cytoskeleton regulatory protein 2</fullName>
    </submittedName>
</protein>
<dbReference type="Pfam" id="PF21938">
    <property type="entry name" value="CAP_N"/>
    <property type="match status" value="1"/>
</dbReference>
<evidence type="ECO:0000313" key="7">
    <source>
        <dbReference type="Ensembl" id="ENSEASP00005017019.1"/>
    </source>
</evidence>
<evidence type="ECO:0000259" key="6">
    <source>
        <dbReference type="PROSITE" id="PS51329"/>
    </source>
</evidence>
<comment type="subcellular location">
    <subcellularLocation>
        <location evidence="1">Cell membrane</location>
        <topology evidence="1">Peripheral membrane protein</topology>
    </subcellularLocation>
</comment>
<evidence type="ECO:0000256" key="3">
    <source>
        <dbReference type="ARBA" id="ARBA00022475"/>
    </source>
</evidence>
<dbReference type="AlphaFoldDB" id="A0A8C4LUA4"/>
<keyword evidence="3" id="KW-1003">Cell membrane</keyword>
<dbReference type="GO" id="GO:0099140">
    <property type="term" value="P:presynaptic actin cytoskeleton organization"/>
    <property type="evidence" value="ECO:0007669"/>
    <property type="project" value="Ensembl"/>
</dbReference>
<evidence type="ECO:0000256" key="4">
    <source>
        <dbReference type="ARBA" id="ARBA00023136"/>
    </source>
</evidence>
<dbReference type="GO" id="GO:0005737">
    <property type="term" value="C:cytoplasm"/>
    <property type="evidence" value="ECO:0007669"/>
    <property type="project" value="TreeGrafter"/>
</dbReference>
<dbReference type="Pfam" id="PF08603">
    <property type="entry name" value="CAP_C"/>
    <property type="match status" value="1"/>
</dbReference>
<dbReference type="GO" id="GO:0003779">
    <property type="term" value="F:actin binding"/>
    <property type="evidence" value="ECO:0007669"/>
    <property type="project" value="InterPro"/>
</dbReference>
<feature type="domain" description="C-CAP/cofactor C-like" evidence="6">
    <location>
        <begin position="317"/>
        <end position="455"/>
    </location>
</feature>
<evidence type="ECO:0000256" key="2">
    <source>
        <dbReference type="ARBA" id="ARBA00007659"/>
    </source>
</evidence>
<reference evidence="7 8" key="1">
    <citation type="journal article" date="2020" name="Nat. Commun.">
        <title>Donkey genomes provide new insights into domestication and selection for coat color.</title>
        <authorList>
            <person name="Wang"/>
            <person name="C."/>
            <person name="Li"/>
            <person name="H."/>
            <person name="Guo"/>
            <person name="Y."/>
            <person name="Huang"/>
            <person name="J."/>
            <person name="Sun"/>
            <person name="Y."/>
            <person name="Min"/>
            <person name="J."/>
            <person name="Wang"/>
            <person name="J."/>
            <person name="Fang"/>
            <person name="X."/>
            <person name="Zhao"/>
            <person name="Z."/>
            <person name="Wang"/>
            <person name="S."/>
            <person name="Zhang"/>
            <person name="Y."/>
            <person name="Liu"/>
            <person name="Q."/>
            <person name="Jiang"/>
            <person name="Q."/>
            <person name="Wang"/>
            <person name="X."/>
            <person name="Guo"/>
            <person name="Y."/>
            <person name="Yang"/>
            <person name="C."/>
            <person name="Wang"/>
            <person name="Y."/>
            <person name="Tian"/>
            <person name="F."/>
            <person name="Zhuang"/>
            <person name="G."/>
            <person name="Fan"/>
            <person name="Y."/>
            <person name="Gao"/>
            <person name="Q."/>
            <person name="Li"/>
            <person name="Y."/>
            <person name="Ju"/>
            <person name="Z."/>
            <person name="Li"/>
            <person name="J."/>
            <person name="Li"/>
            <person name="R."/>
            <person name="Hou"/>
            <person name="M."/>
            <person name="Yang"/>
            <person name="G."/>
            <person name="Liu"/>
            <person name="G."/>
            <person name="Liu"/>
            <person name="W."/>
            <person name="Guo"/>
            <person name="J."/>
            <person name="Pan"/>
            <person name="S."/>
            <person name="Fan"/>
            <person name="G."/>
            <person name="Zhang"/>
            <person name="W."/>
            <person name="Zhang"/>
            <person name="R."/>
            <person name="Yu"/>
            <person name="J."/>
            <person name="Zhang"/>
            <person name="X."/>
            <person name="Yin"/>
            <person name="Q."/>
            <person name="Ji"/>
            <person name="C."/>
            <person name="Jin"/>
            <person name="Y."/>
            <person name="Yue"/>
            <person name="G."/>
            <person name="Liu"/>
            <person name="M."/>
            <person name="Xu"/>
            <person name="J."/>
            <person name="Liu"/>
            <person name="S."/>
            <person name="Jordana"/>
            <person name="J."/>
            <person name="Noce"/>
            <person name="A."/>
            <person name="Amills"/>
            <person name="M."/>
            <person name="Wu"/>
            <person name="D.D."/>
            <person name="Li"/>
            <person name="S."/>
            <person name="Zhou"/>
            <person name="X. and Zhong"/>
            <person name="J."/>
        </authorList>
    </citation>
    <scope>NUCLEOTIDE SEQUENCE [LARGE SCALE GENOMIC DNA]</scope>
</reference>
<dbReference type="PROSITE" id="PS01089">
    <property type="entry name" value="CAP_2"/>
    <property type="match status" value="1"/>
</dbReference>
<dbReference type="Gene3D" id="1.25.40.330">
    <property type="entry name" value="Adenylate cyclase-associated CAP, N-terminal domain"/>
    <property type="match status" value="1"/>
</dbReference>
<organism evidence="7 8">
    <name type="scientific">Equus asinus</name>
    <name type="common">Donkey</name>
    <name type="synonym">Equus africanus asinus</name>
    <dbReference type="NCBI Taxonomy" id="9793"/>
    <lineage>
        <taxon>Eukaryota</taxon>
        <taxon>Metazoa</taxon>
        <taxon>Chordata</taxon>
        <taxon>Craniata</taxon>
        <taxon>Vertebrata</taxon>
        <taxon>Euteleostomi</taxon>
        <taxon>Mammalia</taxon>
        <taxon>Eutheria</taxon>
        <taxon>Laurasiatheria</taxon>
        <taxon>Perissodactyla</taxon>
        <taxon>Equidae</taxon>
        <taxon>Equus</taxon>
    </lineage>
</organism>
<dbReference type="InterPro" id="IPR017901">
    <property type="entry name" value="C-CAP_CF_C-like"/>
</dbReference>
<dbReference type="InterPro" id="IPR036222">
    <property type="entry name" value="CAP_N_sf"/>
</dbReference>
<dbReference type="GO" id="GO:0042802">
    <property type="term" value="F:identical protein binding"/>
    <property type="evidence" value="ECO:0007669"/>
    <property type="project" value="Ensembl"/>
</dbReference>